<protein>
    <recommendedName>
        <fullName evidence="4">Lipoprotein</fullName>
    </recommendedName>
</protein>
<reference evidence="2 3" key="1">
    <citation type="submission" date="2023-06" db="EMBL/GenBank/DDBJ databases">
        <title>Paenibacillus polygonum sp. nov., an endophytic bacterium, isolated from Polygonum lapathifolium L. in Nanji Wetland National Nature Reserve, South of Poyang Lake, Jiangxi Province, China.</title>
        <authorList>
            <person name="Yu Z."/>
        </authorList>
    </citation>
    <scope>NUCLEOTIDE SEQUENCE [LARGE SCALE GENOMIC DNA]</scope>
    <source>
        <strain evidence="2 3">C31</strain>
    </source>
</reference>
<evidence type="ECO:0008006" key="4">
    <source>
        <dbReference type="Google" id="ProtNLM"/>
    </source>
</evidence>
<feature type="chain" id="PRO_5047116645" description="Lipoprotein" evidence="1">
    <location>
        <begin position="25"/>
        <end position="178"/>
    </location>
</feature>
<evidence type="ECO:0000256" key="1">
    <source>
        <dbReference type="SAM" id="SignalP"/>
    </source>
</evidence>
<sequence>MRKPFLQISLMAAGLILCLSFLSACDNEAAESDVQASPAQQDKIIYKLEEENEVDLAKRDEEKEQINKVSTLVYSHMEQEGKEFTGIAEFSNESNEPITIEMRLPQEAKQALSKPSISVLERKLKTTVYEVSFSANEDFFKDKPNTEVFYELKWKQLIGDTMHTIVRFESSVETSDLF</sequence>
<accession>A0ABY8X9K7</accession>
<organism evidence="2 3">
    <name type="scientific">Paenibacillus polygoni</name>
    <dbReference type="NCBI Taxonomy" id="3050112"/>
    <lineage>
        <taxon>Bacteria</taxon>
        <taxon>Bacillati</taxon>
        <taxon>Bacillota</taxon>
        <taxon>Bacilli</taxon>
        <taxon>Bacillales</taxon>
        <taxon>Paenibacillaceae</taxon>
        <taxon>Paenibacillus</taxon>
    </lineage>
</organism>
<feature type="signal peptide" evidence="1">
    <location>
        <begin position="1"/>
        <end position="24"/>
    </location>
</feature>
<proteinExistence type="predicted"/>
<dbReference type="PROSITE" id="PS51257">
    <property type="entry name" value="PROKAR_LIPOPROTEIN"/>
    <property type="match status" value="1"/>
</dbReference>
<evidence type="ECO:0000313" key="3">
    <source>
        <dbReference type="Proteomes" id="UP001236415"/>
    </source>
</evidence>
<dbReference type="EMBL" id="CP127162">
    <property type="protein sequence ID" value="WIV19885.1"/>
    <property type="molecule type" value="Genomic_DNA"/>
</dbReference>
<keyword evidence="1" id="KW-0732">Signal</keyword>
<name>A0ABY8X9K7_9BACL</name>
<dbReference type="Proteomes" id="UP001236415">
    <property type="component" value="Chromosome"/>
</dbReference>
<gene>
    <name evidence="2" type="ORF">QPK24_03855</name>
</gene>
<dbReference type="RefSeq" id="WP_285746339.1">
    <property type="nucleotide sequence ID" value="NZ_CP127162.1"/>
</dbReference>
<evidence type="ECO:0000313" key="2">
    <source>
        <dbReference type="EMBL" id="WIV19885.1"/>
    </source>
</evidence>
<keyword evidence="3" id="KW-1185">Reference proteome</keyword>